<accession>A0A9D9DQJ1</accession>
<comment type="function">
    <text evidence="5">Associates with the EF-Tu.GDP complex and induces the exchange of GDP to GTP. It remains bound to the aminoacyl-tRNA.EF-Tu.GTP complex up to the GTP hydrolysis stage on the ribosome.</text>
</comment>
<keyword evidence="5" id="KW-0963">Cytoplasm</keyword>
<dbReference type="Proteomes" id="UP000823612">
    <property type="component" value="Unassembled WGS sequence"/>
</dbReference>
<evidence type="ECO:0000259" key="6">
    <source>
        <dbReference type="Pfam" id="PF00889"/>
    </source>
</evidence>
<dbReference type="Pfam" id="PF00889">
    <property type="entry name" value="EF_TS"/>
    <property type="match status" value="1"/>
</dbReference>
<dbReference type="GO" id="GO:0003746">
    <property type="term" value="F:translation elongation factor activity"/>
    <property type="evidence" value="ECO:0007669"/>
    <property type="project" value="UniProtKB-UniRule"/>
</dbReference>
<reference evidence="7" key="1">
    <citation type="submission" date="2020-10" db="EMBL/GenBank/DDBJ databases">
        <authorList>
            <person name="Gilroy R."/>
        </authorList>
    </citation>
    <scope>NUCLEOTIDE SEQUENCE</scope>
    <source>
        <strain evidence="7">2889</strain>
    </source>
</reference>
<keyword evidence="4 5" id="KW-0648">Protein biosynthesis</keyword>
<dbReference type="EMBL" id="JADIMZ010000004">
    <property type="protein sequence ID" value="MBO8431711.1"/>
    <property type="molecule type" value="Genomic_DNA"/>
</dbReference>
<proteinExistence type="inferred from homology"/>
<dbReference type="FunFam" id="1.10.8.10:FF:000001">
    <property type="entry name" value="Elongation factor Ts"/>
    <property type="match status" value="1"/>
</dbReference>
<comment type="subcellular location">
    <subcellularLocation>
        <location evidence="5">Cytoplasm</location>
    </subcellularLocation>
</comment>
<dbReference type="AlphaFoldDB" id="A0A9D9DQJ1"/>
<evidence type="ECO:0000313" key="7">
    <source>
        <dbReference type="EMBL" id="MBO8431711.1"/>
    </source>
</evidence>
<dbReference type="InterPro" id="IPR018101">
    <property type="entry name" value="Transl_elong_Ts_CS"/>
</dbReference>
<evidence type="ECO:0000256" key="3">
    <source>
        <dbReference type="ARBA" id="ARBA00022768"/>
    </source>
</evidence>
<sequence length="275" mass="30199">MAITAADVNKLRQMTGAGMMDCKKALTECEGDFEKAIDYLRKKGQKVAANRADKEAKEGMVWAQVTADKNFGCIVCLSCETDFVAKNDEFTGLVRKMAELALAAKAKTKEEVMALKVDDRTVADHITDLVGKIGEKMEIPHYEFLEAPVVFAYNHNGNKLATLVSFDKADAAPEVGHNVTMQVAAMNPIALSEKEVPADVIAREMEVAKEATRAEGKPENMIEKIAMGRMNKFYKENTLVHQEFIMDSKLSVADYVKQNGGGAVITAFRRVQLGA</sequence>
<evidence type="ECO:0000256" key="4">
    <source>
        <dbReference type="ARBA" id="ARBA00022917"/>
    </source>
</evidence>
<dbReference type="PANTHER" id="PTHR11741:SF0">
    <property type="entry name" value="ELONGATION FACTOR TS, MITOCHONDRIAL"/>
    <property type="match status" value="1"/>
</dbReference>
<dbReference type="SUPFAM" id="SSF54713">
    <property type="entry name" value="Elongation factor Ts (EF-Ts), dimerisation domain"/>
    <property type="match status" value="1"/>
</dbReference>
<reference evidence="7" key="2">
    <citation type="journal article" date="2021" name="PeerJ">
        <title>Extensive microbial diversity within the chicken gut microbiome revealed by metagenomics and culture.</title>
        <authorList>
            <person name="Gilroy R."/>
            <person name="Ravi A."/>
            <person name="Getino M."/>
            <person name="Pursley I."/>
            <person name="Horton D.L."/>
            <person name="Alikhan N.F."/>
            <person name="Baker D."/>
            <person name="Gharbi K."/>
            <person name="Hall N."/>
            <person name="Watson M."/>
            <person name="Adriaenssens E.M."/>
            <person name="Foster-Nyarko E."/>
            <person name="Jarju S."/>
            <person name="Secka A."/>
            <person name="Antonio M."/>
            <person name="Oren A."/>
            <person name="Chaudhuri R.R."/>
            <person name="La Ragione R."/>
            <person name="Hildebrand F."/>
            <person name="Pallen M.J."/>
        </authorList>
    </citation>
    <scope>NUCLEOTIDE SEQUENCE</scope>
    <source>
        <strain evidence="7">2889</strain>
    </source>
</reference>
<dbReference type="CDD" id="cd14275">
    <property type="entry name" value="UBA_EF-Ts"/>
    <property type="match status" value="1"/>
</dbReference>
<dbReference type="Gene3D" id="1.10.8.10">
    <property type="entry name" value="DNA helicase RuvA subunit, C-terminal domain"/>
    <property type="match status" value="1"/>
</dbReference>
<dbReference type="Gene3D" id="1.10.286.20">
    <property type="match status" value="1"/>
</dbReference>
<dbReference type="InterPro" id="IPR014039">
    <property type="entry name" value="Transl_elong_EFTs/EF1B_dimer"/>
</dbReference>
<evidence type="ECO:0000256" key="1">
    <source>
        <dbReference type="ARBA" id="ARBA00005532"/>
    </source>
</evidence>
<dbReference type="InterPro" id="IPR001816">
    <property type="entry name" value="Transl_elong_EFTs/EF1B"/>
</dbReference>
<feature type="region of interest" description="Involved in Mg(2+) ion dislocation from EF-Tu" evidence="5">
    <location>
        <begin position="81"/>
        <end position="84"/>
    </location>
</feature>
<dbReference type="PANTHER" id="PTHR11741">
    <property type="entry name" value="ELONGATION FACTOR TS"/>
    <property type="match status" value="1"/>
</dbReference>
<dbReference type="GO" id="GO:0005737">
    <property type="term" value="C:cytoplasm"/>
    <property type="evidence" value="ECO:0007669"/>
    <property type="project" value="UniProtKB-SubCell"/>
</dbReference>
<evidence type="ECO:0000256" key="5">
    <source>
        <dbReference type="HAMAP-Rule" id="MF_00050"/>
    </source>
</evidence>
<dbReference type="SUPFAM" id="SSF46934">
    <property type="entry name" value="UBA-like"/>
    <property type="match status" value="1"/>
</dbReference>
<name>A0A9D9DQJ1_9BACT</name>
<comment type="similarity">
    <text evidence="1 5">Belongs to the EF-Ts family.</text>
</comment>
<dbReference type="InterPro" id="IPR036402">
    <property type="entry name" value="EF-Ts_dimer_sf"/>
</dbReference>
<gene>
    <name evidence="5" type="primary">tsf</name>
    <name evidence="7" type="ORF">IAB08_00240</name>
</gene>
<dbReference type="HAMAP" id="MF_00050">
    <property type="entry name" value="EF_Ts"/>
    <property type="match status" value="1"/>
</dbReference>
<dbReference type="PROSITE" id="PS01126">
    <property type="entry name" value="EF_TS_1"/>
    <property type="match status" value="1"/>
</dbReference>
<protein>
    <recommendedName>
        <fullName evidence="2 5">Elongation factor Ts</fullName>
        <shortName evidence="5">EF-Ts</shortName>
    </recommendedName>
</protein>
<dbReference type="Gene3D" id="3.30.479.20">
    <property type="entry name" value="Elongation factor Ts, dimerisation domain"/>
    <property type="match status" value="2"/>
</dbReference>
<dbReference type="NCBIfam" id="TIGR00116">
    <property type="entry name" value="tsf"/>
    <property type="match status" value="1"/>
</dbReference>
<comment type="caution">
    <text evidence="7">The sequence shown here is derived from an EMBL/GenBank/DDBJ whole genome shotgun (WGS) entry which is preliminary data.</text>
</comment>
<dbReference type="InterPro" id="IPR009060">
    <property type="entry name" value="UBA-like_sf"/>
</dbReference>
<evidence type="ECO:0000313" key="8">
    <source>
        <dbReference type="Proteomes" id="UP000823612"/>
    </source>
</evidence>
<keyword evidence="3 5" id="KW-0251">Elongation factor</keyword>
<organism evidence="7 8">
    <name type="scientific">Candidatus Pullibacteroides excrementavium</name>
    <dbReference type="NCBI Taxonomy" id="2840905"/>
    <lineage>
        <taxon>Bacteria</taxon>
        <taxon>Pseudomonadati</taxon>
        <taxon>Bacteroidota</taxon>
        <taxon>Bacteroidia</taxon>
        <taxon>Bacteroidales</taxon>
        <taxon>Candidatus Pullibacteroides</taxon>
    </lineage>
</organism>
<dbReference type="FunFam" id="1.10.286.20:FF:000001">
    <property type="entry name" value="Elongation factor Ts"/>
    <property type="match status" value="1"/>
</dbReference>
<feature type="domain" description="Translation elongation factor EFTs/EF1B dimerisation" evidence="6">
    <location>
        <begin position="73"/>
        <end position="274"/>
    </location>
</feature>
<evidence type="ECO:0000256" key="2">
    <source>
        <dbReference type="ARBA" id="ARBA00016956"/>
    </source>
</evidence>